<sequence>MNDTTALQQQWQQQGADYARAINEMLAFASQHGWDAWTGEEAQDLRAPLAKQVLQLLREANRNNNTAAFRVAFAPALAPLVEYIGEQGRYIEPAVALDAQTVLLMVGAPYETRQAYLVADGRCQALPADIVALGAAKQGEVVAVARAAQIELRRGWDGAVLAVFDYHVGDAGITRLLPFNDASAVLVVSNAGIDLLSSQGCRHLCPDDEERLEWDDGEPIYIDMENANLSHDNRLLCVGAQDTEHKLLDAQGQYLGQIGPQSSYPHFCLFAADDSHVLSNSCHFYNGISIAVDVRTPQNVAVEAYQDSAEATDHLLIDDNMRVYAGVSTLEGMILGDANGYIRAYSWQGEPLWHHYLGGTISGMALSPCGRTLWVGTYAGILHQLALGQGQDTHTIGNGNHREDFRLLFWQNEPEVLRW</sequence>
<dbReference type="InterPro" id="IPR011047">
    <property type="entry name" value="Quinoprotein_ADH-like_sf"/>
</dbReference>
<dbReference type="AlphaFoldDB" id="A0A892ZH41"/>
<accession>A0A892ZH41</accession>
<gene>
    <name evidence="1" type="ORF">JQU52_02160</name>
</gene>
<dbReference type="RefSeq" id="WP_230339537.1">
    <property type="nucleotide sequence ID" value="NZ_CP069798.1"/>
</dbReference>
<keyword evidence="2" id="KW-1185">Reference proteome</keyword>
<evidence type="ECO:0000313" key="1">
    <source>
        <dbReference type="EMBL" id="QRQ82242.1"/>
    </source>
</evidence>
<dbReference type="InterPro" id="IPR015943">
    <property type="entry name" value="WD40/YVTN_repeat-like_dom_sf"/>
</dbReference>
<organism evidence="1 2">
    <name type="scientific">Paralysiella testudinis</name>
    <dbReference type="NCBI Taxonomy" id="2809020"/>
    <lineage>
        <taxon>Bacteria</taxon>
        <taxon>Pseudomonadati</taxon>
        <taxon>Pseudomonadota</taxon>
        <taxon>Betaproteobacteria</taxon>
        <taxon>Neisseriales</taxon>
        <taxon>Neisseriaceae</taxon>
        <taxon>Paralysiella</taxon>
    </lineage>
</organism>
<evidence type="ECO:0000313" key="2">
    <source>
        <dbReference type="Proteomes" id="UP000653156"/>
    </source>
</evidence>
<reference evidence="1" key="1">
    <citation type="submission" date="2021-02" db="EMBL/GenBank/DDBJ databases">
        <title>Neisseriaceae sp. 26B isolated from the cloaca of a Common Toad-headed Turtle (Mesoclemmys nasuta).</title>
        <authorList>
            <person name="Spergser J."/>
            <person name="Busse H.-J."/>
        </authorList>
    </citation>
    <scope>NUCLEOTIDE SEQUENCE</scope>
    <source>
        <strain evidence="1">26B</strain>
    </source>
</reference>
<name>A0A892ZH41_9NEIS</name>
<dbReference type="EMBL" id="CP069798">
    <property type="protein sequence ID" value="QRQ82242.1"/>
    <property type="molecule type" value="Genomic_DNA"/>
</dbReference>
<dbReference type="KEGG" id="ptes:JQU52_02160"/>
<dbReference type="SUPFAM" id="SSF50998">
    <property type="entry name" value="Quinoprotein alcohol dehydrogenase-like"/>
    <property type="match status" value="1"/>
</dbReference>
<protein>
    <submittedName>
        <fullName evidence="1">Uncharacterized protein</fullName>
    </submittedName>
</protein>
<dbReference type="Proteomes" id="UP000653156">
    <property type="component" value="Chromosome"/>
</dbReference>
<proteinExistence type="predicted"/>
<dbReference type="Gene3D" id="2.130.10.10">
    <property type="entry name" value="YVTN repeat-like/Quinoprotein amine dehydrogenase"/>
    <property type="match status" value="1"/>
</dbReference>